<proteinExistence type="predicted"/>
<dbReference type="SUPFAM" id="SSF47598">
    <property type="entry name" value="Ribbon-helix-helix"/>
    <property type="match status" value="1"/>
</dbReference>
<organism evidence="1">
    <name type="scientific">hydrothermal vent metagenome</name>
    <dbReference type="NCBI Taxonomy" id="652676"/>
    <lineage>
        <taxon>unclassified sequences</taxon>
        <taxon>metagenomes</taxon>
        <taxon>ecological metagenomes</taxon>
    </lineage>
</organism>
<dbReference type="AlphaFoldDB" id="A0A3B0WLU5"/>
<dbReference type="InterPro" id="IPR010985">
    <property type="entry name" value="Ribbon_hlx_hlx"/>
</dbReference>
<evidence type="ECO:0000313" key="1">
    <source>
        <dbReference type="EMBL" id="VAW45426.1"/>
    </source>
</evidence>
<dbReference type="EMBL" id="UOFA01000191">
    <property type="protein sequence ID" value="VAW45426.1"/>
    <property type="molecule type" value="Genomic_DNA"/>
</dbReference>
<accession>A0A3B0WLU5</accession>
<protein>
    <recommendedName>
        <fullName evidence="2">HicB protein</fullName>
    </recommendedName>
</protein>
<dbReference type="InterPro" id="IPR035069">
    <property type="entry name" value="TTHA1013/TTHA0281-like"/>
</dbReference>
<sequence>MKHKGYEAVIKYSDEDETFIGEVINTSDILVFDGETVDEVRISFVSVVNEYLEDCEKEGKKPQKPFSGKFMTRINPALHQNIFVKARKTGVSLNKFVEKALEEKLSA</sequence>
<dbReference type="InterPro" id="IPR008651">
    <property type="entry name" value="Uncharacterised_HicB"/>
</dbReference>
<evidence type="ECO:0008006" key="2">
    <source>
        <dbReference type="Google" id="ProtNLM"/>
    </source>
</evidence>
<reference evidence="1" key="1">
    <citation type="submission" date="2018-06" db="EMBL/GenBank/DDBJ databases">
        <authorList>
            <person name="Zhirakovskaya E."/>
        </authorList>
    </citation>
    <scope>NUCLEOTIDE SEQUENCE</scope>
</reference>
<dbReference type="GO" id="GO:0006355">
    <property type="term" value="P:regulation of DNA-templated transcription"/>
    <property type="evidence" value="ECO:0007669"/>
    <property type="project" value="InterPro"/>
</dbReference>
<gene>
    <name evidence="1" type="ORF">MNBD_GAMMA02-166</name>
</gene>
<name>A0A3B0WLU5_9ZZZZ</name>
<dbReference type="SUPFAM" id="SSF143100">
    <property type="entry name" value="TTHA1013/TTHA0281-like"/>
    <property type="match status" value="1"/>
</dbReference>
<dbReference type="Pfam" id="PF05534">
    <property type="entry name" value="HicB"/>
    <property type="match status" value="1"/>
</dbReference>